<evidence type="ECO:0000313" key="1">
    <source>
        <dbReference type="EMBL" id="NEU03170.1"/>
    </source>
</evidence>
<protein>
    <submittedName>
        <fullName evidence="1">Variable surface lipoprotein</fullName>
    </submittedName>
</protein>
<gene>
    <name evidence="1" type="ORF">G3563_30060</name>
</gene>
<name>A0A6D1AEW5_ECOLX</name>
<dbReference type="NCBIfam" id="NF033817">
    <property type="entry name" value="Mplas_variab_LP"/>
    <property type="match status" value="1"/>
</dbReference>
<organism evidence="1">
    <name type="scientific">Escherichia coli</name>
    <dbReference type="NCBI Taxonomy" id="562"/>
    <lineage>
        <taxon>Bacteria</taxon>
        <taxon>Pseudomonadati</taxon>
        <taxon>Pseudomonadota</taxon>
        <taxon>Gammaproteobacteria</taxon>
        <taxon>Enterobacterales</taxon>
        <taxon>Enterobacteriaceae</taxon>
        <taxon>Escherichia</taxon>
    </lineage>
</organism>
<dbReference type="EMBL" id="JAAHTE010000933">
    <property type="protein sequence ID" value="NEU03170.1"/>
    <property type="molecule type" value="Genomic_DNA"/>
</dbReference>
<comment type="caution">
    <text evidence="1">The sequence shown here is derived from an EMBL/GenBank/DDBJ whole genome shotgun (WGS) entry which is preliminary data.</text>
</comment>
<proteinExistence type="predicted"/>
<dbReference type="AlphaFoldDB" id="A0A6D1AEW5"/>
<reference evidence="1" key="1">
    <citation type="submission" date="2020-02" db="EMBL/GenBank/DDBJ databases">
        <title>Investigating the Use of Bacteriophages as New Decolonization Strategy for Intestinal Carriage of CTX-M-15-producing ST131 Escherichia coli: an In Vitro Continuous Culture System Model.</title>
        <authorList>
            <person name="Bernasconi O.J."/>
            <person name="Campos-Madueno E.I."/>
            <person name="Dona V."/>
            <person name="Perreten V."/>
            <person name="Carattoli A."/>
            <person name="Endimiani A."/>
        </authorList>
    </citation>
    <scope>NUCLEOTIDE SEQUENCE</scope>
    <source>
        <strain evidence="1">4901.28</strain>
    </source>
</reference>
<accession>A0A6D1AEW5</accession>
<dbReference type="InterPro" id="IPR049890">
    <property type="entry name" value="VlpA-F-like_signal"/>
</dbReference>
<keyword evidence="1" id="KW-0449">Lipoprotein</keyword>
<sequence length="39" mass="4332">MNRRNKHIVFLGSLITLGSIPFIAAKCNDGNTKEESKNN</sequence>
<feature type="non-terminal residue" evidence="1">
    <location>
        <position position="39"/>
    </location>
</feature>